<dbReference type="EMBL" id="AJZD02000101">
    <property type="protein sequence ID" value="OEF93836.1"/>
    <property type="molecule type" value="Genomic_DNA"/>
</dbReference>
<name>A0A1E5FTI4_VIBSP</name>
<feature type="compositionally biased region" description="Polar residues" evidence="1">
    <location>
        <begin position="7"/>
        <end position="16"/>
    </location>
</feature>
<dbReference type="RefSeq" id="WP_019820970.1">
    <property type="nucleotide sequence ID" value="NZ_AJZD02000101.1"/>
</dbReference>
<accession>A0A1E5FTI4</accession>
<organism evidence="2 3">
    <name type="scientific">Vibrio splendidus 12E03</name>
    <dbReference type="NCBI Taxonomy" id="1191305"/>
    <lineage>
        <taxon>Bacteria</taxon>
        <taxon>Pseudomonadati</taxon>
        <taxon>Pseudomonadota</taxon>
        <taxon>Gammaproteobacteria</taxon>
        <taxon>Vibrionales</taxon>
        <taxon>Vibrionaceae</taxon>
        <taxon>Vibrio</taxon>
    </lineage>
</organism>
<comment type="caution">
    <text evidence="2">The sequence shown here is derived from an EMBL/GenBank/DDBJ whole genome shotgun (WGS) entry which is preliminary data.</text>
</comment>
<dbReference type="OrthoDB" id="7061315at2"/>
<evidence type="ECO:0000256" key="1">
    <source>
        <dbReference type="SAM" id="MobiDB-lite"/>
    </source>
</evidence>
<dbReference type="Proteomes" id="UP000094802">
    <property type="component" value="Unassembled WGS sequence"/>
</dbReference>
<protein>
    <submittedName>
        <fullName evidence="2">Uncharacterized protein</fullName>
    </submittedName>
</protein>
<gene>
    <name evidence="2" type="ORF">A142_19590</name>
</gene>
<proteinExistence type="predicted"/>
<dbReference type="AlphaFoldDB" id="A0A1E5FTI4"/>
<reference evidence="2 3" key="1">
    <citation type="journal article" date="2012" name="Science">
        <title>Ecological populations of bacteria act as socially cohesive units of antibiotic production and resistance.</title>
        <authorList>
            <person name="Cordero O.X."/>
            <person name="Wildschutte H."/>
            <person name="Kirkup B."/>
            <person name="Proehl S."/>
            <person name="Ngo L."/>
            <person name="Hussain F."/>
            <person name="Le Roux F."/>
            <person name="Mincer T."/>
            <person name="Polz M.F."/>
        </authorList>
    </citation>
    <scope>NUCLEOTIDE SEQUENCE [LARGE SCALE GENOMIC DNA]</scope>
    <source>
        <strain evidence="2 3">12E03</strain>
    </source>
</reference>
<feature type="region of interest" description="Disordered" evidence="1">
    <location>
        <begin position="1"/>
        <end position="24"/>
    </location>
</feature>
<sequence>MFKRNISLLSSTSVMSNKKDESEPKVKVRQVSNTMKEDFPLAKSFSNPISTERKLSISEFQSNPVLREAQDSDLSSLNYPDLSLLNQNKKIEQKLGKILIDSDLGKQLTQKAIDIGKDGFGVNFEHIVRENKESIVKKAYKIGGANELLKGILSLDSVFLALEDYYLDSGVYDIKTLAQQAADHGLSKREYLSEVSCELHKTVGAEPFGPYDYLGRKTVAQEEFSEAMKQRRSNYFNTVTADNRAFGGTSYHQWYDVNPNRIDKWEKLPKKWQARVIKLSGESEEKVKAKFETSPELKSDFLQGIGFYKSTSEFTHDLMLDETVDGIRRHDAGENSNILRRSQKGVPEVEHMVTLAIDNNRPLISGMSGHTVKFLNAFANLRHYYISIRNNQSATEKQLIAATRKLEKLPTLNEARIICMANLLPPKSHHSYFEIMAASEGISDGETKLQFNDIGGYSDLKADEFGDKVYKRLFTNE</sequence>
<evidence type="ECO:0000313" key="3">
    <source>
        <dbReference type="Proteomes" id="UP000094802"/>
    </source>
</evidence>
<evidence type="ECO:0000313" key="2">
    <source>
        <dbReference type="EMBL" id="OEF93836.1"/>
    </source>
</evidence>